<keyword evidence="2" id="KW-0479">Metal-binding</keyword>
<protein>
    <submittedName>
        <fullName evidence="4">Amidohydrolase</fullName>
    </submittedName>
</protein>
<dbReference type="EMBL" id="QUQO01000001">
    <property type="protein sequence ID" value="RFB06448.1"/>
    <property type="molecule type" value="Genomic_DNA"/>
</dbReference>
<dbReference type="CDD" id="cd05666">
    <property type="entry name" value="M20_Acy1-like"/>
    <property type="match status" value="1"/>
</dbReference>
<proteinExistence type="predicted"/>
<sequence>MSDTEDLIRWRRHLHAHPETAFEEVETAKMVADLLTSFGIEVTTGIGGTGVVGVLKRGDGPNVGLRADMDALPIREKNEFSHASTHDGKMHACGHDGHTTMLLGAARELAAMDDWAGTITFIFQPAEENEGGAIAMIEDGLFERFPVDAVFGLHNWPGLPAGQFTVRAGPMMAAYDIFEIRLTGRGAHAAMPHLGTDTLVAAAQLVTELQTLVSRRVNPLHPAVVSVTQIHGGDAYNVLPAESIIRGCVRTFHDEARSVIRDVMAEMAEAVATTAGLTASVDYDQRYVATVNSEAETALAKRAAGDALGPDAIVEGVDPSMGSEDFGAMLEAKPGAYVWLGNDHPAGENFGLHHDRYDFNDEILEPGVRYWVSLARRFLEERG</sequence>
<organism evidence="4 5">
    <name type="scientific">Parvularcula marina</name>
    <dbReference type="NCBI Taxonomy" id="2292771"/>
    <lineage>
        <taxon>Bacteria</taxon>
        <taxon>Pseudomonadati</taxon>
        <taxon>Pseudomonadota</taxon>
        <taxon>Alphaproteobacteria</taxon>
        <taxon>Parvularculales</taxon>
        <taxon>Parvularculaceae</taxon>
        <taxon>Parvularcula</taxon>
    </lineage>
</organism>
<comment type="cofactor">
    <cofactor evidence="2">
        <name>Mn(2+)</name>
        <dbReference type="ChEBI" id="CHEBI:29035"/>
    </cofactor>
    <text evidence="2">The Mn(2+) ion enhances activity.</text>
</comment>
<name>A0A371RLU7_9PROT</name>
<evidence type="ECO:0000259" key="3">
    <source>
        <dbReference type="Pfam" id="PF07687"/>
    </source>
</evidence>
<dbReference type="GO" id="GO:0046872">
    <property type="term" value="F:metal ion binding"/>
    <property type="evidence" value="ECO:0007669"/>
    <property type="project" value="UniProtKB-KW"/>
</dbReference>
<dbReference type="Proteomes" id="UP000264589">
    <property type="component" value="Unassembled WGS sequence"/>
</dbReference>
<evidence type="ECO:0000256" key="1">
    <source>
        <dbReference type="ARBA" id="ARBA00022801"/>
    </source>
</evidence>
<feature type="binding site" evidence="2">
    <location>
        <position position="93"/>
    </location>
    <ligand>
        <name>Mn(2+)</name>
        <dbReference type="ChEBI" id="CHEBI:29035"/>
        <label>2</label>
    </ligand>
</feature>
<gene>
    <name evidence="4" type="ORF">DX908_11470</name>
</gene>
<dbReference type="Gene3D" id="3.30.70.360">
    <property type="match status" value="1"/>
</dbReference>
<evidence type="ECO:0000313" key="5">
    <source>
        <dbReference type="Proteomes" id="UP000264589"/>
    </source>
</evidence>
<dbReference type="InterPro" id="IPR036264">
    <property type="entry name" value="Bact_exopeptidase_dim_dom"/>
</dbReference>
<feature type="binding site" evidence="2">
    <location>
        <position position="128"/>
    </location>
    <ligand>
        <name>Mn(2+)</name>
        <dbReference type="ChEBI" id="CHEBI:29035"/>
        <label>2</label>
    </ligand>
</feature>
<dbReference type="Pfam" id="PF07687">
    <property type="entry name" value="M20_dimer"/>
    <property type="match status" value="1"/>
</dbReference>
<dbReference type="SUPFAM" id="SSF53187">
    <property type="entry name" value="Zn-dependent exopeptidases"/>
    <property type="match status" value="1"/>
</dbReference>
<dbReference type="SUPFAM" id="SSF55031">
    <property type="entry name" value="Bacterial exopeptidase dimerisation domain"/>
    <property type="match status" value="1"/>
</dbReference>
<dbReference type="PANTHER" id="PTHR11014:SF63">
    <property type="entry name" value="METALLOPEPTIDASE, PUTATIVE (AFU_ORTHOLOGUE AFUA_6G09600)-RELATED"/>
    <property type="match status" value="1"/>
</dbReference>
<dbReference type="AlphaFoldDB" id="A0A371RLU7"/>
<dbReference type="Pfam" id="PF01546">
    <property type="entry name" value="Peptidase_M20"/>
    <property type="match status" value="1"/>
</dbReference>
<comment type="caution">
    <text evidence="4">The sequence shown here is derived from an EMBL/GenBank/DDBJ whole genome shotgun (WGS) entry which is preliminary data.</text>
</comment>
<dbReference type="InterPro" id="IPR011650">
    <property type="entry name" value="Peptidase_M20_dimer"/>
</dbReference>
<dbReference type="InParanoid" id="A0A371RLU7"/>
<dbReference type="NCBIfam" id="TIGR01891">
    <property type="entry name" value="amidohydrolases"/>
    <property type="match status" value="1"/>
</dbReference>
<dbReference type="PANTHER" id="PTHR11014">
    <property type="entry name" value="PEPTIDASE M20 FAMILY MEMBER"/>
    <property type="match status" value="1"/>
</dbReference>
<dbReference type="Gene3D" id="3.40.630.10">
    <property type="entry name" value="Zn peptidases"/>
    <property type="match status" value="1"/>
</dbReference>
<keyword evidence="1 4" id="KW-0378">Hydrolase</keyword>
<reference evidence="4 5" key="1">
    <citation type="submission" date="2018-08" db="EMBL/GenBank/DDBJ databases">
        <title>Parvularcula sp. SM1705, isolated from surface water of the South Sea China.</title>
        <authorList>
            <person name="Sun L."/>
        </authorList>
    </citation>
    <scope>NUCLEOTIDE SEQUENCE [LARGE SCALE GENOMIC DNA]</scope>
    <source>
        <strain evidence="4 5">SM1705</strain>
    </source>
</reference>
<dbReference type="PIRSF" id="PIRSF005962">
    <property type="entry name" value="Pept_M20D_amidohydro"/>
    <property type="match status" value="1"/>
</dbReference>
<evidence type="ECO:0000256" key="2">
    <source>
        <dbReference type="PIRSR" id="PIRSR005962-1"/>
    </source>
</evidence>
<feature type="binding site" evidence="2">
    <location>
        <position position="154"/>
    </location>
    <ligand>
        <name>Mn(2+)</name>
        <dbReference type="ChEBI" id="CHEBI:29035"/>
        <label>2</label>
    </ligand>
</feature>
<keyword evidence="2" id="KW-0464">Manganese</keyword>
<dbReference type="FunCoup" id="A0A371RLU7">
    <property type="interactions" value="273"/>
</dbReference>
<feature type="binding site" evidence="2">
    <location>
        <position position="95"/>
    </location>
    <ligand>
        <name>Mn(2+)</name>
        <dbReference type="ChEBI" id="CHEBI:29035"/>
        <label>2</label>
    </ligand>
</feature>
<dbReference type="OrthoDB" id="9777385at2"/>
<feature type="domain" description="Peptidase M20 dimerisation" evidence="3">
    <location>
        <begin position="178"/>
        <end position="270"/>
    </location>
</feature>
<evidence type="ECO:0000313" key="4">
    <source>
        <dbReference type="EMBL" id="RFB06448.1"/>
    </source>
</evidence>
<dbReference type="GO" id="GO:0019877">
    <property type="term" value="P:diaminopimelate biosynthetic process"/>
    <property type="evidence" value="ECO:0007669"/>
    <property type="project" value="UniProtKB-ARBA"/>
</dbReference>
<dbReference type="InterPro" id="IPR017439">
    <property type="entry name" value="Amidohydrolase"/>
</dbReference>
<dbReference type="FunFam" id="3.30.70.360:FF:000001">
    <property type="entry name" value="N-acetyldiaminopimelate deacetylase"/>
    <property type="match status" value="1"/>
</dbReference>
<dbReference type="GO" id="GO:0050118">
    <property type="term" value="F:N-acetyldiaminopimelate deacetylase activity"/>
    <property type="evidence" value="ECO:0007669"/>
    <property type="project" value="UniProtKB-ARBA"/>
</dbReference>
<keyword evidence="5" id="KW-1185">Reference proteome</keyword>
<feature type="binding site" evidence="2">
    <location>
        <position position="353"/>
    </location>
    <ligand>
        <name>Mn(2+)</name>
        <dbReference type="ChEBI" id="CHEBI:29035"/>
        <label>2</label>
    </ligand>
</feature>
<accession>A0A371RLU7</accession>
<dbReference type="InterPro" id="IPR002933">
    <property type="entry name" value="Peptidase_M20"/>
</dbReference>